<keyword evidence="3" id="KW-1185">Reference proteome</keyword>
<name>A0A1H7UJX4_9SPHN</name>
<dbReference type="GO" id="GO:0016829">
    <property type="term" value="F:lyase activity"/>
    <property type="evidence" value="ECO:0007669"/>
    <property type="project" value="UniProtKB-KW"/>
</dbReference>
<dbReference type="EMBL" id="FNZZ01000007">
    <property type="protein sequence ID" value="SEL97025.1"/>
    <property type="molecule type" value="Genomic_DNA"/>
</dbReference>
<dbReference type="InterPro" id="IPR029068">
    <property type="entry name" value="Glyas_Bleomycin-R_OHBP_Dase"/>
</dbReference>
<proteinExistence type="predicted"/>
<dbReference type="AlphaFoldDB" id="A0A1H7UJX4"/>
<dbReference type="Proteomes" id="UP000199214">
    <property type="component" value="Unassembled WGS sequence"/>
</dbReference>
<sequence>MKYLHTMIRVADPDKTIAFFEVLGLKEVRRMENDAGRFTLIFLATPEDMNAPGERAKAEVELTYNWPNEGEAPEEYSGGRNFGHLAYYVDDIYETCRRVQDAGHIVHRPPRDGYMAFVKSPDGISIELLQEGGAKEPAEPWKSMPNTGTW</sequence>
<gene>
    <name evidence="2" type="ORF">SAMN05216382_3014</name>
</gene>
<accession>A0A1H7UJX4</accession>
<dbReference type="Pfam" id="PF00903">
    <property type="entry name" value="Glyoxalase"/>
    <property type="match status" value="1"/>
</dbReference>
<dbReference type="Gene3D" id="3.10.180.10">
    <property type="entry name" value="2,3-Dihydroxybiphenyl 1,2-Dioxygenase, domain 1"/>
    <property type="match status" value="1"/>
</dbReference>
<organism evidence="2 3">
    <name type="scientific">Sphingomonas palmae</name>
    <dbReference type="NCBI Taxonomy" id="1855283"/>
    <lineage>
        <taxon>Bacteria</taxon>
        <taxon>Pseudomonadati</taxon>
        <taxon>Pseudomonadota</taxon>
        <taxon>Alphaproteobacteria</taxon>
        <taxon>Sphingomonadales</taxon>
        <taxon>Sphingomonadaceae</taxon>
        <taxon>Sphingomonas</taxon>
    </lineage>
</organism>
<protein>
    <submittedName>
        <fullName evidence="2">Lactoylglutathione lyase</fullName>
    </submittedName>
</protein>
<evidence type="ECO:0000313" key="3">
    <source>
        <dbReference type="Proteomes" id="UP000199214"/>
    </source>
</evidence>
<keyword evidence="2" id="KW-0456">Lyase</keyword>
<reference evidence="3" key="1">
    <citation type="submission" date="2016-10" db="EMBL/GenBank/DDBJ databases">
        <authorList>
            <person name="Varghese N."/>
            <person name="Submissions S."/>
        </authorList>
    </citation>
    <scope>NUCLEOTIDE SEQUENCE [LARGE SCALE GENOMIC DNA]</scope>
    <source>
        <strain evidence="3">JS21-1</strain>
    </source>
</reference>
<dbReference type="PROSITE" id="PS51819">
    <property type="entry name" value="VOC"/>
    <property type="match status" value="1"/>
</dbReference>
<dbReference type="STRING" id="1855283.SAMN05216382_3014"/>
<dbReference type="RefSeq" id="WP_093007799.1">
    <property type="nucleotide sequence ID" value="NZ_FNZZ01000007.1"/>
</dbReference>
<dbReference type="InterPro" id="IPR037523">
    <property type="entry name" value="VOC_core"/>
</dbReference>
<evidence type="ECO:0000259" key="1">
    <source>
        <dbReference type="PROSITE" id="PS51819"/>
    </source>
</evidence>
<dbReference type="OrthoDB" id="9789841at2"/>
<dbReference type="SUPFAM" id="SSF54593">
    <property type="entry name" value="Glyoxalase/Bleomycin resistance protein/Dihydroxybiphenyl dioxygenase"/>
    <property type="match status" value="1"/>
</dbReference>
<dbReference type="InterPro" id="IPR004360">
    <property type="entry name" value="Glyas_Fos-R_dOase_dom"/>
</dbReference>
<feature type="domain" description="VOC" evidence="1">
    <location>
        <begin position="2"/>
        <end position="131"/>
    </location>
</feature>
<dbReference type="PANTHER" id="PTHR10374">
    <property type="entry name" value="LACTOYLGLUTATHIONE LYASE GLYOXALASE I"/>
    <property type="match status" value="1"/>
</dbReference>
<evidence type="ECO:0000313" key="2">
    <source>
        <dbReference type="EMBL" id="SEL97025.1"/>
    </source>
</evidence>
<dbReference type="PANTHER" id="PTHR10374:SF30">
    <property type="entry name" value="LACTOYLGLUTATHIONE LYASE"/>
    <property type="match status" value="1"/>
</dbReference>